<dbReference type="InterPro" id="IPR011256">
    <property type="entry name" value="Reg_factor_effector_dom_sf"/>
</dbReference>
<dbReference type="AlphaFoldDB" id="A0A1J4JBA4"/>
<dbReference type="OrthoDB" id="2140079at2759"/>
<dbReference type="Gene3D" id="3.20.80.10">
    <property type="entry name" value="Regulatory factor, effector binding domain"/>
    <property type="match status" value="1"/>
</dbReference>
<dbReference type="VEuPathDB" id="TrichDB:TRFO_38886"/>
<sequence>MIWLYVHIVLFAIIVLIFYAYMSSMFSKISFSRGDPFQELKIAYISIKGDYRKAWMDGPFYDLLDLFDKRSYGKPARELPSIAIFYDDPSTVPSKDLRCIIGVVMHDDWKPKKMDDCLKFGTVNHMDDTIQCRLPDRSMMSVGNAVKRVFPALKKFHEATEISKNQFTALAEVYNFEKDKILFVEGTRQFGGLLSEPPKTFDY</sequence>
<dbReference type="PANTHER" id="PTHR15949:SF3">
    <property type="entry name" value="TESTIS-EXPRESSED PROTEIN 264"/>
    <property type="match status" value="1"/>
</dbReference>
<reference evidence="2" key="1">
    <citation type="submission" date="2016-10" db="EMBL/GenBank/DDBJ databases">
        <authorList>
            <person name="Benchimol M."/>
            <person name="Almeida L.G."/>
            <person name="Vasconcelos A.T."/>
            <person name="Perreira-Neves A."/>
            <person name="Rosa I.A."/>
            <person name="Tasca T."/>
            <person name="Bogo M.R."/>
            <person name="de Souza W."/>
        </authorList>
    </citation>
    <scope>NUCLEOTIDE SEQUENCE [LARGE SCALE GENOMIC DNA]</scope>
    <source>
        <strain evidence="2">K</strain>
    </source>
</reference>
<name>A0A1J4JBA4_9EUKA</name>
<dbReference type="RefSeq" id="XP_068348076.1">
    <property type="nucleotide sequence ID" value="XM_068512307.1"/>
</dbReference>
<evidence type="ECO:0000313" key="3">
    <source>
        <dbReference type="Proteomes" id="UP000179807"/>
    </source>
</evidence>
<protein>
    <recommendedName>
        <fullName evidence="4">GyrI-like small molecule binding domain-containing protein</fullName>
    </recommendedName>
</protein>
<evidence type="ECO:0000313" key="2">
    <source>
        <dbReference type="EMBL" id="OHS94939.1"/>
    </source>
</evidence>
<accession>A0A1J4JBA4</accession>
<organism evidence="2 3">
    <name type="scientific">Tritrichomonas foetus</name>
    <dbReference type="NCBI Taxonomy" id="1144522"/>
    <lineage>
        <taxon>Eukaryota</taxon>
        <taxon>Metamonada</taxon>
        <taxon>Parabasalia</taxon>
        <taxon>Tritrichomonadida</taxon>
        <taxon>Tritrichomonadidae</taxon>
        <taxon>Tritrichomonas</taxon>
    </lineage>
</organism>
<keyword evidence="1" id="KW-0812">Transmembrane</keyword>
<proteinExistence type="predicted"/>
<keyword evidence="1" id="KW-1133">Transmembrane helix</keyword>
<feature type="transmembrane region" description="Helical" evidence="1">
    <location>
        <begin position="6"/>
        <end position="23"/>
    </location>
</feature>
<keyword evidence="3" id="KW-1185">Reference proteome</keyword>
<evidence type="ECO:0000256" key="1">
    <source>
        <dbReference type="SAM" id="Phobius"/>
    </source>
</evidence>
<dbReference type="PANTHER" id="PTHR15949">
    <property type="entry name" value="TESTIS-EXPRESSED PROTEIN 264"/>
    <property type="match status" value="1"/>
</dbReference>
<dbReference type="EMBL" id="MLAK01001278">
    <property type="protein sequence ID" value="OHS94939.1"/>
    <property type="molecule type" value="Genomic_DNA"/>
</dbReference>
<dbReference type="GeneID" id="94847011"/>
<gene>
    <name evidence="2" type="ORF">TRFO_38886</name>
</gene>
<comment type="caution">
    <text evidence="2">The sequence shown here is derived from an EMBL/GenBank/DDBJ whole genome shotgun (WGS) entry which is preliminary data.</text>
</comment>
<dbReference type="SUPFAM" id="SSF55136">
    <property type="entry name" value="Probable bacterial effector-binding domain"/>
    <property type="match status" value="1"/>
</dbReference>
<keyword evidence="1" id="KW-0472">Membrane</keyword>
<dbReference type="Proteomes" id="UP000179807">
    <property type="component" value="Unassembled WGS sequence"/>
</dbReference>
<evidence type="ECO:0008006" key="4">
    <source>
        <dbReference type="Google" id="ProtNLM"/>
    </source>
</evidence>